<reference evidence="5" key="1">
    <citation type="journal article" date="2017" name="Plant J.">
        <title>The pomegranate (Punica granatum L.) genome and the genomics of punicalagin biosynthesis.</title>
        <authorList>
            <person name="Qin G."/>
            <person name="Xu C."/>
            <person name="Ming R."/>
            <person name="Tang H."/>
            <person name="Guyot R."/>
            <person name="Kramer E.M."/>
            <person name="Hu Y."/>
            <person name="Yi X."/>
            <person name="Qi Y."/>
            <person name="Xu X."/>
            <person name="Gao Z."/>
            <person name="Pan H."/>
            <person name="Jian J."/>
            <person name="Tian Y."/>
            <person name="Yue Z."/>
            <person name="Xu Y."/>
        </authorList>
    </citation>
    <scope>NUCLEOTIDE SEQUENCE [LARGE SCALE GENOMIC DNA]</scope>
    <source>
        <strain evidence="5">cv. Dabenzi</strain>
    </source>
</reference>
<dbReference type="Pfam" id="PF00201">
    <property type="entry name" value="UDPGT"/>
    <property type="match status" value="1"/>
</dbReference>
<comment type="caution">
    <text evidence="4">The sequence shown here is derived from an EMBL/GenBank/DDBJ whole genome shotgun (WGS) entry which is preliminary data.</text>
</comment>
<dbReference type="Gene3D" id="3.40.50.2000">
    <property type="entry name" value="Glycogen Phosphorylase B"/>
    <property type="match status" value="2"/>
</dbReference>
<dbReference type="CDD" id="cd03784">
    <property type="entry name" value="GT1_Gtf-like"/>
    <property type="match status" value="1"/>
</dbReference>
<comment type="similarity">
    <text evidence="1">Belongs to the UDP-glycosyltransferase family.</text>
</comment>
<gene>
    <name evidence="4" type="ORF">CDL15_Pgr024899</name>
</gene>
<protein>
    <recommendedName>
        <fullName evidence="6">UDP-glycosyltransferase 87A1-like</fullName>
    </recommendedName>
</protein>
<evidence type="ECO:0000313" key="4">
    <source>
        <dbReference type="EMBL" id="OWM68712.1"/>
    </source>
</evidence>
<dbReference type="AlphaFoldDB" id="A0A218W9F2"/>
<keyword evidence="2" id="KW-0328">Glycosyltransferase</keyword>
<dbReference type="SUPFAM" id="SSF53756">
    <property type="entry name" value="UDP-Glycosyltransferase/glycogen phosphorylase"/>
    <property type="match status" value="1"/>
</dbReference>
<dbReference type="FunFam" id="3.40.50.2000:FF:000138">
    <property type="entry name" value="Glycosyltransferase"/>
    <property type="match status" value="1"/>
</dbReference>
<dbReference type="PANTHER" id="PTHR11926">
    <property type="entry name" value="GLUCOSYL/GLUCURONOSYL TRANSFERASES"/>
    <property type="match status" value="1"/>
</dbReference>
<proteinExistence type="inferred from homology"/>
<sequence length="503" mass="56646">MDRDRKAHLVAIPYPGRGHINPMMNLCKLLVSKSPSIYVTFVVTEEWLALVGSDPKPDTIRFACIPNVIPSESIRALDFPAFIEAVLTKMEDPVERLLDALDKPVIAIIADTYLFWAVRVANKRDIPIASLWTMSASVFTVFDHFELLLVHRHFPADLSGLSDRLANYTTPTLSNRGDEIVEYIPGLPPTRLADLTTFFGVRGRVTLQRALDCFPWVPKTQYLLFTNFYELESSVIDALKAKFSMPIYTVGPTIPYFELELDCSSSISLGLGAGPHQHHRPSYLQWLDSQPTASVLYISLGSFLSVSREQMTELVTGVRESGVKFLWVSRDLEENWLSDWFRGSCGIDEEKGVIVPWCNQLMVLSHPSVGGFWTHCGLNSTLEAIYAGVPILAFPIFWDQVPNSKLIAEDWKIGWRVKRPVAVGEEEQQQLVVSGVEIAGVIRKFMDLESDEQMQLRRRAMELQEICRQAIQPGGSSYSNIDAFASEISKLGCFLDRFIHVID</sequence>
<evidence type="ECO:0000313" key="5">
    <source>
        <dbReference type="Proteomes" id="UP000197138"/>
    </source>
</evidence>
<evidence type="ECO:0000256" key="1">
    <source>
        <dbReference type="ARBA" id="ARBA00009995"/>
    </source>
</evidence>
<dbReference type="Proteomes" id="UP000197138">
    <property type="component" value="Unassembled WGS sequence"/>
</dbReference>
<evidence type="ECO:0008006" key="6">
    <source>
        <dbReference type="Google" id="ProtNLM"/>
    </source>
</evidence>
<dbReference type="PANTHER" id="PTHR11926:SF774">
    <property type="entry name" value="UDP-GLYCOSYLTRANSFERASE 85A1-RELATED"/>
    <property type="match status" value="1"/>
</dbReference>
<organism evidence="4 5">
    <name type="scientific">Punica granatum</name>
    <name type="common">Pomegranate</name>
    <dbReference type="NCBI Taxonomy" id="22663"/>
    <lineage>
        <taxon>Eukaryota</taxon>
        <taxon>Viridiplantae</taxon>
        <taxon>Streptophyta</taxon>
        <taxon>Embryophyta</taxon>
        <taxon>Tracheophyta</taxon>
        <taxon>Spermatophyta</taxon>
        <taxon>Magnoliopsida</taxon>
        <taxon>eudicotyledons</taxon>
        <taxon>Gunneridae</taxon>
        <taxon>Pentapetalae</taxon>
        <taxon>rosids</taxon>
        <taxon>malvids</taxon>
        <taxon>Myrtales</taxon>
        <taxon>Lythraceae</taxon>
        <taxon>Punica</taxon>
    </lineage>
</organism>
<evidence type="ECO:0000256" key="2">
    <source>
        <dbReference type="ARBA" id="ARBA00022676"/>
    </source>
</evidence>
<keyword evidence="3" id="KW-0808">Transferase</keyword>
<name>A0A218W9F2_PUNGR</name>
<dbReference type="GO" id="GO:0080043">
    <property type="term" value="F:quercetin 3-O-glucosyltransferase activity"/>
    <property type="evidence" value="ECO:0007669"/>
    <property type="project" value="TreeGrafter"/>
</dbReference>
<dbReference type="GO" id="GO:0080044">
    <property type="term" value="F:quercetin 7-O-glucosyltransferase activity"/>
    <property type="evidence" value="ECO:0007669"/>
    <property type="project" value="TreeGrafter"/>
</dbReference>
<accession>A0A218W9F2</accession>
<dbReference type="EMBL" id="MTKT01004939">
    <property type="protein sequence ID" value="OWM68712.1"/>
    <property type="molecule type" value="Genomic_DNA"/>
</dbReference>
<evidence type="ECO:0000256" key="3">
    <source>
        <dbReference type="ARBA" id="ARBA00022679"/>
    </source>
</evidence>
<dbReference type="InterPro" id="IPR002213">
    <property type="entry name" value="UDP_glucos_trans"/>
</dbReference>
<dbReference type="FunFam" id="3.40.50.2000:FF:000152">
    <property type="entry name" value="Glycosyltransferase"/>
    <property type="match status" value="1"/>
</dbReference>